<dbReference type="AlphaFoldDB" id="A0A0C3EA88"/>
<proteinExistence type="predicted"/>
<dbReference type="Proteomes" id="UP000053989">
    <property type="component" value="Unassembled WGS sequence"/>
</dbReference>
<dbReference type="OrthoDB" id="2976199at2759"/>
<evidence type="ECO:0000313" key="2">
    <source>
        <dbReference type="EMBL" id="KIM69620.1"/>
    </source>
</evidence>
<name>A0A0C3EA88_9AGAM</name>
<dbReference type="InParanoid" id="A0A0C3EA88"/>
<feature type="compositionally biased region" description="Pro residues" evidence="1">
    <location>
        <begin position="177"/>
        <end position="189"/>
    </location>
</feature>
<organism evidence="2 3">
    <name type="scientific">Scleroderma citrinum Foug A</name>
    <dbReference type="NCBI Taxonomy" id="1036808"/>
    <lineage>
        <taxon>Eukaryota</taxon>
        <taxon>Fungi</taxon>
        <taxon>Dikarya</taxon>
        <taxon>Basidiomycota</taxon>
        <taxon>Agaricomycotina</taxon>
        <taxon>Agaricomycetes</taxon>
        <taxon>Agaricomycetidae</taxon>
        <taxon>Boletales</taxon>
        <taxon>Sclerodermatineae</taxon>
        <taxon>Sclerodermataceae</taxon>
        <taxon>Scleroderma</taxon>
    </lineage>
</organism>
<reference evidence="2 3" key="1">
    <citation type="submission" date="2014-04" db="EMBL/GenBank/DDBJ databases">
        <authorList>
            <consortium name="DOE Joint Genome Institute"/>
            <person name="Kuo A."/>
            <person name="Kohler A."/>
            <person name="Nagy L.G."/>
            <person name="Floudas D."/>
            <person name="Copeland A."/>
            <person name="Barry K.W."/>
            <person name="Cichocki N."/>
            <person name="Veneault-Fourrey C."/>
            <person name="LaButti K."/>
            <person name="Lindquist E.A."/>
            <person name="Lipzen A."/>
            <person name="Lundell T."/>
            <person name="Morin E."/>
            <person name="Murat C."/>
            <person name="Sun H."/>
            <person name="Tunlid A."/>
            <person name="Henrissat B."/>
            <person name="Grigoriev I.V."/>
            <person name="Hibbett D.S."/>
            <person name="Martin F."/>
            <person name="Nordberg H.P."/>
            <person name="Cantor M.N."/>
            <person name="Hua S.X."/>
        </authorList>
    </citation>
    <scope>NUCLEOTIDE SEQUENCE [LARGE SCALE GENOMIC DNA]</scope>
    <source>
        <strain evidence="2 3">Foug A</strain>
    </source>
</reference>
<dbReference type="HOGENOM" id="CLU_983915_0_0_1"/>
<protein>
    <submittedName>
        <fullName evidence="2">Uncharacterized protein</fullName>
    </submittedName>
</protein>
<gene>
    <name evidence="2" type="ORF">SCLCIDRAFT_716956</name>
</gene>
<dbReference type="EMBL" id="KN822006">
    <property type="protein sequence ID" value="KIM69620.1"/>
    <property type="molecule type" value="Genomic_DNA"/>
</dbReference>
<feature type="region of interest" description="Disordered" evidence="1">
    <location>
        <begin position="27"/>
        <end position="238"/>
    </location>
</feature>
<sequence length="253" mass="28871">MTEYDYSPAAYERYIAQQSRVSNWVRETKKHPLSNPYLLSPTPRDRTFYDSSDDETVVFPRAGGPLRSKTFRSQEGYDSTSSSSRPSRSRTKLPVYADHPRQPEHRGRELRQSSTRHRRESHSRSPSSRQTLQSAYPQRTAQSYSYPQQHIPPAPHGHQYRTPVPVYQYPTAHGNPPSRPVYTAPPPGHIYPSHSGQPRNSSRDQFHRGYPQPRQPTRSQPPPYNVGPGGGPKADYKHGARIHTGTEAFFILN</sequence>
<feature type="compositionally biased region" description="Basic and acidic residues" evidence="1">
    <location>
        <begin position="98"/>
        <end position="111"/>
    </location>
</feature>
<evidence type="ECO:0000256" key="1">
    <source>
        <dbReference type="SAM" id="MobiDB-lite"/>
    </source>
</evidence>
<keyword evidence="3" id="KW-1185">Reference proteome</keyword>
<feature type="compositionally biased region" description="Polar residues" evidence="1">
    <location>
        <begin position="132"/>
        <end position="148"/>
    </location>
</feature>
<evidence type="ECO:0000313" key="3">
    <source>
        <dbReference type="Proteomes" id="UP000053989"/>
    </source>
</evidence>
<reference evidence="3" key="2">
    <citation type="submission" date="2015-01" db="EMBL/GenBank/DDBJ databases">
        <title>Evolutionary Origins and Diversification of the Mycorrhizal Mutualists.</title>
        <authorList>
            <consortium name="DOE Joint Genome Institute"/>
            <consortium name="Mycorrhizal Genomics Consortium"/>
            <person name="Kohler A."/>
            <person name="Kuo A."/>
            <person name="Nagy L.G."/>
            <person name="Floudas D."/>
            <person name="Copeland A."/>
            <person name="Barry K.W."/>
            <person name="Cichocki N."/>
            <person name="Veneault-Fourrey C."/>
            <person name="LaButti K."/>
            <person name="Lindquist E.A."/>
            <person name="Lipzen A."/>
            <person name="Lundell T."/>
            <person name="Morin E."/>
            <person name="Murat C."/>
            <person name="Riley R."/>
            <person name="Ohm R."/>
            <person name="Sun H."/>
            <person name="Tunlid A."/>
            <person name="Henrissat B."/>
            <person name="Grigoriev I.V."/>
            <person name="Hibbett D.S."/>
            <person name="Martin F."/>
        </authorList>
    </citation>
    <scope>NUCLEOTIDE SEQUENCE [LARGE SCALE GENOMIC DNA]</scope>
    <source>
        <strain evidence="3">Foug A</strain>
    </source>
</reference>
<accession>A0A0C3EA88</accession>